<accession>A0A0G4MP92</accession>
<dbReference type="Gene3D" id="3.40.50.720">
    <property type="entry name" value="NAD(P)-binding Rossmann-like Domain"/>
    <property type="match status" value="1"/>
</dbReference>
<keyword evidence="1" id="KW-0596">Phosphopantetheine</keyword>
<feature type="non-terminal residue" evidence="4">
    <location>
        <position position="1"/>
    </location>
</feature>
<evidence type="ECO:0000313" key="5">
    <source>
        <dbReference type="Proteomes" id="UP000044602"/>
    </source>
</evidence>
<evidence type="ECO:0000256" key="2">
    <source>
        <dbReference type="ARBA" id="ARBA00022553"/>
    </source>
</evidence>
<keyword evidence="2" id="KW-0597">Phosphoprotein</keyword>
<dbReference type="InterPro" id="IPR013120">
    <property type="entry name" value="FAR_NAD-bd"/>
</dbReference>
<keyword evidence="5" id="KW-1185">Reference proteome</keyword>
<organism evidence="4 5">
    <name type="scientific">Verticillium longisporum</name>
    <name type="common">Verticillium dahliae var. longisporum</name>
    <dbReference type="NCBI Taxonomy" id="100787"/>
    <lineage>
        <taxon>Eukaryota</taxon>
        <taxon>Fungi</taxon>
        <taxon>Dikarya</taxon>
        <taxon>Ascomycota</taxon>
        <taxon>Pezizomycotina</taxon>
        <taxon>Sordariomycetes</taxon>
        <taxon>Hypocreomycetidae</taxon>
        <taxon>Glomerellales</taxon>
        <taxon>Plectosphaerellaceae</taxon>
        <taxon>Verticillium</taxon>
    </lineage>
</organism>
<gene>
    <name evidence="4" type="ORF">BN1708_019890</name>
</gene>
<dbReference type="SUPFAM" id="SSF51735">
    <property type="entry name" value="NAD(P)-binding Rossmann-fold domains"/>
    <property type="match status" value="1"/>
</dbReference>
<evidence type="ECO:0000259" key="3">
    <source>
        <dbReference type="Pfam" id="PF07993"/>
    </source>
</evidence>
<name>A0A0G4MP92_VERLO</name>
<dbReference type="Pfam" id="PF07993">
    <property type="entry name" value="NAD_binding_4"/>
    <property type="match status" value="1"/>
</dbReference>
<dbReference type="AlphaFoldDB" id="A0A0G4MP92"/>
<dbReference type="InterPro" id="IPR036291">
    <property type="entry name" value="NAD(P)-bd_dom_sf"/>
</dbReference>
<sequence length="84" mass="8983">LGLSRVDWATVASEADVIIHNGAQVNWMLPYSSLRKANVISTMDCIALCADTKPKQLAFVSSTSTIDTDHYVNLSKESVAAGGK</sequence>
<proteinExistence type="predicted"/>
<dbReference type="PANTHER" id="PTHR44845">
    <property type="entry name" value="CARRIER DOMAIN-CONTAINING PROTEIN"/>
    <property type="match status" value="1"/>
</dbReference>
<reference evidence="4 5" key="1">
    <citation type="submission" date="2015-05" db="EMBL/GenBank/DDBJ databases">
        <authorList>
            <person name="Wang D.B."/>
            <person name="Wang M."/>
        </authorList>
    </citation>
    <scope>NUCLEOTIDE SEQUENCE [LARGE SCALE GENOMIC DNA]</scope>
    <source>
        <strain evidence="4">VL1</strain>
    </source>
</reference>
<dbReference type="PANTHER" id="PTHR44845:SF1">
    <property type="entry name" value="L-2-AMINOADIPATE REDUCTASE"/>
    <property type="match status" value="1"/>
</dbReference>
<evidence type="ECO:0000256" key="1">
    <source>
        <dbReference type="ARBA" id="ARBA00022450"/>
    </source>
</evidence>
<dbReference type="STRING" id="100787.A0A0G4MP92"/>
<evidence type="ECO:0000313" key="4">
    <source>
        <dbReference type="EMBL" id="CRK36014.1"/>
    </source>
</evidence>
<feature type="domain" description="Thioester reductase (TE)" evidence="3">
    <location>
        <begin position="1"/>
        <end position="79"/>
    </location>
</feature>
<dbReference type="Proteomes" id="UP000044602">
    <property type="component" value="Unassembled WGS sequence"/>
</dbReference>
<dbReference type="EMBL" id="CVQH01023849">
    <property type="protein sequence ID" value="CRK36014.1"/>
    <property type="molecule type" value="Genomic_DNA"/>
</dbReference>
<protein>
    <recommendedName>
        <fullName evidence="3">Thioester reductase (TE) domain-containing protein</fullName>
    </recommendedName>
</protein>
<feature type="non-terminal residue" evidence="4">
    <location>
        <position position="84"/>
    </location>
</feature>